<dbReference type="OrthoDB" id="6252736at2759"/>
<protein>
    <submittedName>
        <fullName evidence="5">Fibronectin type-III domain-containing protein</fullName>
    </submittedName>
</protein>
<gene>
    <name evidence="3" type="ORF">ECPE_LOCUS9421</name>
</gene>
<feature type="region of interest" description="Disordered" evidence="1">
    <location>
        <begin position="18"/>
        <end position="40"/>
    </location>
</feature>
<dbReference type="AlphaFoldDB" id="A0A183AR36"/>
<evidence type="ECO:0000313" key="3">
    <source>
        <dbReference type="EMBL" id="VDP85331.1"/>
    </source>
</evidence>
<dbReference type="EMBL" id="UZAN01047392">
    <property type="protein sequence ID" value="VDP85331.1"/>
    <property type="molecule type" value="Genomic_DNA"/>
</dbReference>
<reference evidence="3 4" key="2">
    <citation type="submission" date="2018-11" db="EMBL/GenBank/DDBJ databases">
        <authorList>
            <consortium name="Pathogen Informatics"/>
        </authorList>
    </citation>
    <scope>NUCLEOTIDE SEQUENCE [LARGE SCALE GENOMIC DNA]</scope>
    <source>
        <strain evidence="3 4">Egypt</strain>
    </source>
</reference>
<dbReference type="CDD" id="cd00063">
    <property type="entry name" value="FN3"/>
    <property type="match status" value="1"/>
</dbReference>
<keyword evidence="4" id="KW-1185">Reference proteome</keyword>
<keyword evidence="2" id="KW-0472">Membrane</keyword>
<keyword evidence="2" id="KW-0812">Transmembrane</keyword>
<name>A0A183AR36_9TREM</name>
<dbReference type="Proteomes" id="UP000272942">
    <property type="component" value="Unassembled WGS sequence"/>
</dbReference>
<proteinExistence type="predicted"/>
<dbReference type="InterPro" id="IPR013783">
    <property type="entry name" value="Ig-like_fold"/>
</dbReference>
<reference evidence="5" key="1">
    <citation type="submission" date="2016-06" db="UniProtKB">
        <authorList>
            <consortium name="WormBaseParasite"/>
        </authorList>
    </citation>
    <scope>IDENTIFICATION</scope>
</reference>
<keyword evidence="2" id="KW-1133">Transmembrane helix</keyword>
<evidence type="ECO:0000256" key="1">
    <source>
        <dbReference type="SAM" id="MobiDB-lite"/>
    </source>
</evidence>
<dbReference type="SUPFAM" id="SSF49265">
    <property type="entry name" value="Fibronectin type III"/>
    <property type="match status" value="1"/>
</dbReference>
<dbReference type="Gene3D" id="2.60.40.10">
    <property type="entry name" value="Immunoglobulins"/>
    <property type="match status" value="1"/>
</dbReference>
<dbReference type="InterPro" id="IPR003961">
    <property type="entry name" value="FN3_dom"/>
</dbReference>
<accession>A0A183AR36</accession>
<sequence length="343" mass="37863">MKAQRFVLQLIDHGYRAPTETTEDHTGMGASWSELTPSRDTEVGQKHQVRLRIGHVGQVNLSGLLPSHVYTVTIRGENGYGEGPGSIPVQFTTPDLTVPQPKGITIDRNSGFVHLPADNPALCAQIERMVQNSAMWLPVEIPHAGYVIQTPDGQYKVKYPSEHTVGSKYCVRLIWDMEVKIPMEGQSAYRIKYCHTGNPTRCSTFVYPSRDLPAMVLFAVGGACVLAVSILFALLTHFAWSHLKRRETKNLCVATDSQSRSSYHGFNEPWFTSNSVPDQIDDAGLLTQIAPLLPNIDPVTSVGGPFGIGLTSDKRTYDQAYHPIGIISPEFTYSETGNRKPPL</sequence>
<evidence type="ECO:0000256" key="2">
    <source>
        <dbReference type="SAM" id="Phobius"/>
    </source>
</evidence>
<feature type="transmembrane region" description="Helical" evidence="2">
    <location>
        <begin position="212"/>
        <end position="240"/>
    </location>
</feature>
<dbReference type="WBParaSite" id="ECPE_0000945001-mRNA-1">
    <property type="protein sequence ID" value="ECPE_0000945001-mRNA-1"/>
    <property type="gene ID" value="ECPE_0000945001"/>
</dbReference>
<evidence type="ECO:0000313" key="4">
    <source>
        <dbReference type="Proteomes" id="UP000272942"/>
    </source>
</evidence>
<evidence type="ECO:0000313" key="5">
    <source>
        <dbReference type="WBParaSite" id="ECPE_0000945001-mRNA-1"/>
    </source>
</evidence>
<organism evidence="5">
    <name type="scientific">Echinostoma caproni</name>
    <dbReference type="NCBI Taxonomy" id="27848"/>
    <lineage>
        <taxon>Eukaryota</taxon>
        <taxon>Metazoa</taxon>
        <taxon>Spiralia</taxon>
        <taxon>Lophotrochozoa</taxon>
        <taxon>Platyhelminthes</taxon>
        <taxon>Trematoda</taxon>
        <taxon>Digenea</taxon>
        <taxon>Plagiorchiida</taxon>
        <taxon>Echinostomata</taxon>
        <taxon>Echinostomatoidea</taxon>
        <taxon>Echinostomatidae</taxon>
        <taxon>Echinostoma</taxon>
    </lineage>
</organism>
<dbReference type="InterPro" id="IPR036116">
    <property type="entry name" value="FN3_sf"/>
</dbReference>